<evidence type="ECO:0000313" key="2">
    <source>
        <dbReference type="Proteomes" id="UP000528608"/>
    </source>
</evidence>
<gene>
    <name evidence="1" type="ORF">FHS36_001118</name>
</gene>
<dbReference type="RefSeq" id="WP_170127571.1">
    <property type="nucleotide sequence ID" value="NZ_JACHJF010000002.1"/>
</dbReference>
<comment type="caution">
    <text evidence="1">The sequence shown here is derived from an EMBL/GenBank/DDBJ whole genome shotgun (WGS) entry which is preliminary data.</text>
</comment>
<proteinExistence type="predicted"/>
<dbReference type="EMBL" id="JACHJF010000002">
    <property type="protein sequence ID" value="MBB5117712.1"/>
    <property type="molecule type" value="Genomic_DNA"/>
</dbReference>
<sequence length="45" mass="4729">MMMVLLVLVGIVLMGIDLDLMPHGSACFLLALAPVPSRAPAPVRV</sequence>
<organism evidence="1 2">
    <name type="scientific">Streptomyces eurocidicus</name>
    <name type="common">Streptoverticillium eurocidicus</name>
    <dbReference type="NCBI Taxonomy" id="66423"/>
    <lineage>
        <taxon>Bacteria</taxon>
        <taxon>Bacillati</taxon>
        <taxon>Actinomycetota</taxon>
        <taxon>Actinomycetes</taxon>
        <taxon>Kitasatosporales</taxon>
        <taxon>Streptomycetaceae</taxon>
        <taxon>Streptomyces</taxon>
    </lineage>
</organism>
<dbReference type="Proteomes" id="UP000528608">
    <property type="component" value="Unassembled WGS sequence"/>
</dbReference>
<accession>A0A7W8B6H9</accession>
<dbReference type="AlphaFoldDB" id="A0A7W8B6H9"/>
<name>A0A7W8B6H9_STREU</name>
<reference evidence="1 2" key="1">
    <citation type="submission" date="2020-08" db="EMBL/GenBank/DDBJ databases">
        <title>Genomic Encyclopedia of Type Strains, Phase III (KMG-III): the genomes of soil and plant-associated and newly described type strains.</title>
        <authorList>
            <person name="Whitman W."/>
        </authorList>
    </citation>
    <scope>NUCLEOTIDE SEQUENCE [LARGE SCALE GENOMIC DNA]</scope>
    <source>
        <strain evidence="1 2">CECT 3259</strain>
    </source>
</reference>
<evidence type="ECO:0000313" key="1">
    <source>
        <dbReference type="EMBL" id="MBB5117712.1"/>
    </source>
</evidence>
<protein>
    <submittedName>
        <fullName evidence="1">Uncharacterized protein</fullName>
    </submittedName>
</protein>